<proteinExistence type="inferred from homology"/>
<feature type="domain" description="Acyl-CoA dehydrogenase-like C-terminal" evidence="9">
    <location>
        <begin position="464"/>
        <end position="567"/>
    </location>
</feature>
<dbReference type="EMBL" id="JACWZZ010000001">
    <property type="protein sequence ID" value="MBD2713897.1"/>
    <property type="molecule type" value="Genomic_DNA"/>
</dbReference>
<dbReference type="InterPro" id="IPR036250">
    <property type="entry name" value="AcylCo_DH-like_C"/>
</dbReference>
<dbReference type="PANTHER" id="PTHR43884">
    <property type="entry name" value="ACYL-COA DEHYDROGENASE"/>
    <property type="match status" value="1"/>
</dbReference>
<dbReference type="Proteomes" id="UP000642468">
    <property type="component" value="Unassembled WGS sequence"/>
</dbReference>
<dbReference type="Pfam" id="PF00441">
    <property type="entry name" value="Acyl-CoA_dh_1"/>
    <property type="match status" value="1"/>
</dbReference>
<dbReference type="PROSITE" id="PS00073">
    <property type="entry name" value="ACYL_COA_DH_2"/>
    <property type="match status" value="1"/>
</dbReference>
<dbReference type="InterPro" id="IPR006091">
    <property type="entry name" value="Acyl-CoA_Oxase/DH_mid-dom"/>
</dbReference>
<dbReference type="InterPro" id="IPR049426">
    <property type="entry name" value="Acyl-CoA-dh-like_C"/>
</dbReference>
<dbReference type="InterPro" id="IPR037069">
    <property type="entry name" value="AcylCoA_DH/ox_N_sf"/>
</dbReference>
<evidence type="ECO:0000313" key="10">
    <source>
        <dbReference type="EMBL" id="MBD2713897.1"/>
    </source>
</evidence>
<dbReference type="Pfam" id="PF02771">
    <property type="entry name" value="Acyl-CoA_dh_N"/>
    <property type="match status" value="1"/>
</dbReference>
<dbReference type="Gene3D" id="2.40.110.10">
    <property type="entry name" value="Butyryl-CoA Dehydrogenase, subunit A, domain 2"/>
    <property type="match status" value="1"/>
</dbReference>
<keyword evidence="11" id="KW-1185">Reference proteome</keyword>
<evidence type="ECO:0000256" key="2">
    <source>
        <dbReference type="ARBA" id="ARBA00009347"/>
    </source>
</evidence>
<evidence type="ECO:0000256" key="1">
    <source>
        <dbReference type="ARBA" id="ARBA00001974"/>
    </source>
</evidence>
<protein>
    <submittedName>
        <fullName evidence="10">Acyl-CoA dehydrogenase family protein</fullName>
    </submittedName>
</protein>
<dbReference type="InterPro" id="IPR046373">
    <property type="entry name" value="Acyl-CoA_Oxase/DH_mid-dom_sf"/>
</dbReference>
<keyword evidence="4 5" id="KW-0274">FAD</keyword>
<keyword evidence="3 5" id="KW-0285">Flavoprotein</keyword>
<comment type="similarity">
    <text evidence="2 5">Belongs to the acyl-CoA dehydrogenase family.</text>
</comment>
<evidence type="ECO:0000313" key="11">
    <source>
        <dbReference type="Proteomes" id="UP000642468"/>
    </source>
</evidence>
<dbReference type="SUPFAM" id="SSF56645">
    <property type="entry name" value="Acyl-CoA dehydrogenase NM domain-like"/>
    <property type="match status" value="1"/>
</dbReference>
<evidence type="ECO:0000259" key="9">
    <source>
        <dbReference type="Pfam" id="PF21263"/>
    </source>
</evidence>
<dbReference type="PANTHER" id="PTHR43884:SF12">
    <property type="entry name" value="ISOVALERYL-COA DEHYDROGENASE, MITOCHONDRIAL-RELATED"/>
    <property type="match status" value="1"/>
</dbReference>
<organism evidence="10 11">
    <name type="scientific">Hymenobacter duratus</name>
    <dbReference type="NCBI Taxonomy" id="2771356"/>
    <lineage>
        <taxon>Bacteria</taxon>
        <taxon>Pseudomonadati</taxon>
        <taxon>Bacteroidota</taxon>
        <taxon>Cytophagia</taxon>
        <taxon>Cytophagales</taxon>
        <taxon>Hymenobacteraceae</taxon>
        <taxon>Hymenobacter</taxon>
    </lineage>
</organism>
<dbReference type="Gene3D" id="1.10.540.10">
    <property type="entry name" value="Acyl-CoA dehydrogenase/oxidase, N-terminal domain"/>
    <property type="match status" value="1"/>
</dbReference>
<dbReference type="InterPro" id="IPR009100">
    <property type="entry name" value="AcylCoA_DH/oxidase_NM_dom_sf"/>
</dbReference>
<name>A0ABR8JEV0_9BACT</name>
<dbReference type="PROSITE" id="PS00072">
    <property type="entry name" value="ACYL_COA_DH_1"/>
    <property type="match status" value="1"/>
</dbReference>
<dbReference type="InterPro" id="IPR009075">
    <property type="entry name" value="AcylCo_DH/oxidase_C"/>
</dbReference>
<evidence type="ECO:0000256" key="4">
    <source>
        <dbReference type="ARBA" id="ARBA00022827"/>
    </source>
</evidence>
<dbReference type="InterPro" id="IPR013786">
    <property type="entry name" value="AcylCoA_DH/ox_N"/>
</dbReference>
<evidence type="ECO:0000256" key="3">
    <source>
        <dbReference type="ARBA" id="ARBA00022630"/>
    </source>
</evidence>
<accession>A0ABR8JEV0</accession>
<keyword evidence="5" id="KW-0560">Oxidoreductase</keyword>
<dbReference type="InterPro" id="IPR006089">
    <property type="entry name" value="Acyl-CoA_DH_CS"/>
</dbReference>
<feature type="domain" description="Acyl-CoA oxidase/dehydrogenase middle" evidence="7">
    <location>
        <begin position="146"/>
        <end position="239"/>
    </location>
</feature>
<reference evidence="10 11" key="1">
    <citation type="submission" date="2020-09" db="EMBL/GenBank/DDBJ databases">
        <authorList>
            <person name="Kim M.K."/>
        </authorList>
    </citation>
    <scope>NUCLEOTIDE SEQUENCE [LARGE SCALE GENOMIC DNA]</scope>
    <source>
        <strain evidence="10 11">BT646</strain>
    </source>
</reference>
<sequence length="595" mass="65372">MEVTNQLVKGGEFIIKETDAQDVFTPADFSEEQNMMHQTALDFVEKEVTPLLDRLDNHEEGLMRGLMEKAGELGLFGVSVPEQYGGLDMDFPTSLRVTEGVGGGHSFPVAFAAHTGIAMLPILYFGNEEQKAKYLPGLTNGELMGAYCLTEPGSGSDALGAKTKAMPTEDGEHYVLNGQKMWITNGGFADVFIVFAQVDGDKFTGFIIEKETPGLSLGNEEHKMGIKGSSTRQVFLSDVKVPKSAVLGEIGKGHLIAFNILNIGRIKLAAACLGATKMAATLSVKYANERVQFKLPISKFGAIKYKLAQQAVRIYAVESAIYRAGMDIFRMEQELLSKGQSHNEALLGAAREFAVECAILKVEGSEVLDYVVDEGVQIYGGYGFSADYPMDRAYRDSRINRIFEGTNEINRMLAVDMILKKAMKGELDLMGPAQAVQQELMAIPDFNLEEETGLFAAEKKTIAKLKKAILMVAGTAVQKYMNSLAKEQEVLMNIADMAIKVYTAESTLLRVEKEAATKGEEAVSTQIDIARVYLYDTVDQVNKFGKDAIATMTEGDEQRLLAMGLKRFTKADLYNAKEARRRIADHLIAANEYTY</sequence>
<gene>
    <name evidence="10" type="ORF">IC231_02480</name>
</gene>
<dbReference type="Pfam" id="PF21263">
    <property type="entry name" value="Acyl-CoA-dh_C"/>
    <property type="match status" value="1"/>
</dbReference>
<dbReference type="Pfam" id="PF02770">
    <property type="entry name" value="Acyl-CoA_dh_M"/>
    <property type="match status" value="1"/>
</dbReference>
<dbReference type="SUPFAM" id="SSF47203">
    <property type="entry name" value="Acyl-CoA dehydrogenase C-terminal domain-like"/>
    <property type="match status" value="1"/>
</dbReference>
<feature type="domain" description="Acyl-CoA dehydrogenase/oxidase N-terminal" evidence="8">
    <location>
        <begin position="30"/>
        <end position="142"/>
    </location>
</feature>
<feature type="domain" description="Acyl-CoA dehydrogenase/oxidase C-terminal" evidence="6">
    <location>
        <begin position="251"/>
        <end position="414"/>
    </location>
</feature>
<comment type="caution">
    <text evidence="10">The sequence shown here is derived from an EMBL/GenBank/DDBJ whole genome shotgun (WGS) entry which is preliminary data.</text>
</comment>
<evidence type="ECO:0000259" key="6">
    <source>
        <dbReference type="Pfam" id="PF00441"/>
    </source>
</evidence>
<evidence type="ECO:0000256" key="5">
    <source>
        <dbReference type="RuleBase" id="RU362125"/>
    </source>
</evidence>
<dbReference type="RefSeq" id="WP_190783028.1">
    <property type="nucleotide sequence ID" value="NZ_JACWZZ010000001.1"/>
</dbReference>
<comment type="cofactor">
    <cofactor evidence="1 5">
        <name>FAD</name>
        <dbReference type="ChEBI" id="CHEBI:57692"/>
    </cofactor>
</comment>
<evidence type="ECO:0000259" key="8">
    <source>
        <dbReference type="Pfam" id="PF02771"/>
    </source>
</evidence>
<dbReference type="Gene3D" id="1.20.140.10">
    <property type="entry name" value="Butyryl-CoA Dehydrogenase, subunit A, domain 3"/>
    <property type="match status" value="2"/>
</dbReference>
<evidence type="ECO:0000259" key="7">
    <source>
        <dbReference type="Pfam" id="PF02770"/>
    </source>
</evidence>